<dbReference type="EMBL" id="BART01012513">
    <property type="protein sequence ID" value="GAG81919.1"/>
    <property type="molecule type" value="Genomic_DNA"/>
</dbReference>
<gene>
    <name evidence="1" type="ORF">S01H4_26079</name>
</gene>
<accession>X1AIK5</accession>
<feature type="non-terminal residue" evidence="1">
    <location>
        <position position="1"/>
    </location>
</feature>
<evidence type="ECO:0000313" key="1">
    <source>
        <dbReference type="EMBL" id="GAG81919.1"/>
    </source>
</evidence>
<proteinExistence type="predicted"/>
<reference evidence="1" key="1">
    <citation type="journal article" date="2014" name="Front. Microbiol.">
        <title>High frequency of phylogenetically diverse reductive dehalogenase-homologous genes in deep subseafloor sedimentary metagenomes.</title>
        <authorList>
            <person name="Kawai M."/>
            <person name="Futagami T."/>
            <person name="Toyoda A."/>
            <person name="Takaki Y."/>
            <person name="Nishi S."/>
            <person name="Hori S."/>
            <person name="Arai W."/>
            <person name="Tsubouchi T."/>
            <person name="Morono Y."/>
            <person name="Uchiyama I."/>
            <person name="Ito T."/>
            <person name="Fujiyama A."/>
            <person name="Inagaki F."/>
            <person name="Takami H."/>
        </authorList>
    </citation>
    <scope>NUCLEOTIDE SEQUENCE</scope>
    <source>
        <strain evidence="1">Expedition CK06-06</strain>
    </source>
</reference>
<name>X1AIK5_9ZZZZ</name>
<dbReference type="Gene3D" id="3.40.50.261">
    <property type="entry name" value="Succinyl-CoA synthetase domains"/>
    <property type="match status" value="1"/>
</dbReference>
<sequence>CMGVYCPKGHNAYHFLFPIESGNIASVFHSGDLHTKLIKFGFLRYGLKFSKGASIGNCVDLQISDILEYYNQEDYNKLTGEEKEKF</sequence>
<organism evidence="1">
    <name type="scientific">marine sediment metagenome</name>
    <dbReference type="NCBI Taxonomy" id="412755"/>
    <lineage>
        <taxon>unclassified sequences</taxon>
        <taxon>metagenomes</taxon>
        <taxon>ecological metagenomes</taxon>
    </lineage>
</organism>
<dbReference type="InterPro" id="IPR016102">
    <property type="entry name" value="Succinyl-CoA_synth-like"/>
</dbReference>
<protein>
    <submittedName>
        <fullName evidence="1">Uncharacterized protein</fullName>
    </submittedName>
</protein>
<dbReference type="AlphaFoldDB" id="X1AIK5"/>
<comment type="caution">
    <text evidence="1">The sequence shown here is derived from an EMBL/GenBank/DDBJ whole genome shotgun (WGS) entry which is preliminary data.</text>
</comment>
<dbReference type="SUPFAM" id="SSF52210">
    <property type="entry name" value="Succinyl-CoA synthetase domains"/>
    <property type="match status" value="1"/>
</dbReference>